<dbReference type="PANTHER" id="PTHR30290">
    <property type="entry name" value="PERIPLASMIC BINDING COMPONENT OF ABC TRANSPORTER"/>
    <property type="match status" value="1"/>
</dbReference>
<dbReference type="EMBL" id="PXYL01000002">
    <property type="protein sequence ID" value="PSJ62749.1"/>
    <property type="molecule type" value="Genomic_DNA"/>
</dbReference>
<dbReference type="Pfam" id="PF00496">
    <property type="entry name" value="SBP_bac_5"/>
    <property type="match status" value="1"/>
</dbReference>
<evidence type="ECO:0000256" key="3">
    <source>
        <dbReference type="ARBA" id="ARBA00022448"/>
    </source>
</evidence>
<dbReference type="GO" id="GO:1904680">
    <property type="term" value="F:peptide transmembrane transporter activity"/>
    <property type="evidence" value="ECO:0007669"/>
    <property type="project" value="TreeGrafter"/>
</dbReference>
<accession>A0A2P7SJS6</accession>
<dbReference type="InterPro" id="IPR039424">
    <property type="entry name" value="SBP_5"/>
</dbReference>
<dbReference type="GO" id="GO:0015833">
    <property type="term" value="P:peptide transport"/>
    <property type="evidence" value="ECO:0007669"/>
    <property type="project" value="TreeGrafter"/>
</dbReference>
<comment type="similarity">
    <text evidence="2">Belongs to the bacterial solute-binding protein 5 family.</text>
</comment>
<dbReference type="SUPFAM" id="SSF53850">
    <property type="entry name" value="Periplasmic binding protein-like II"/>
    <property type="match status" value="1"/>
</dbReference>
<keyword evidence="3" id="KW-0813">Transport</keyword>
<reference evidence="6 7" key="1">
    <citation type="submission" date="2018-03" db="EMBL/GenBank/DDBJ databases">
        <title>The draft genome of Mesorhizobium soli JCM 19897.</title>
        <authorList>
            <person name="Li L."/>
            <person name="Liu L."/>
            <person name="Liang L."/>
            <person name="Wang T."/>
            <person name="Zhang X."/>
        </authorList>
    </citation>
    <scope>NUCLEOTIDE SEQUENCE [LARGE SCALE GENOMIC DNA]</scope>
    <source>
        <strain evidence="6 7">JCM 19897</strain>
    </source>
</reference>
<keyword evidence="4" id="KW-0732">Signal</keyword>
<evidence type="ECO:0000256" key="1">
    <source>
        <dbReference type="ARBA" id="ARBA00004418"/>
    </source>
</evidence>
<evidence type="ECO:0000313" key="7">
    <source>
        <dbReference type="Proteomes" id="UP000240653"/>
    </source>
</evidence>
<keyword evidence="7" id="KW-1185">Reference proteome</keyword>
<dbReference type="InterPro" id="IPR000914">
    <property type="entry name" value="SBP_5_dom"/>
</dbReference>
<dbReference type="InterPro" id="IPR006311">
    <property type="entry name" value="TAT_signal"/>
</dbReference>
<proteinExistence type="inferred from homology"/>
<comment type="caution">
    <text evidence="6">The sequence shown here is derived from an EMBL/GenBank/DDBJ whole genome shotgun (WGS) entry which is preliminary data.</text>
</comment>
<organism evidence="6 7">
    <name type="scientific">Pseudaminobacter soli</name>
    <name type="common">ex Li et al. 2025</name>
    <dbReference type="NCBI Taxonomy" id="1295366"/>
    <lineage>
        <taxon>Bacteria</taxon>
        <taxon>Pseudomonadati</taxon>
        <taxon>Pseudomonadota</taxon>
        <taxon>Alphaproteobacteria</taxon>
        <taxon>Hyphomicrobiales</taxon>
        <taxon>Phyllobacteriaceae</taxon>
        <taxon>Pseudaminobacter</taxon>
    </lineage>
</organism>
<dbReference type="PANTHER" id="PTHR30290:SF10">
    <property type="entry name" value="PERIPLASMIC OLIGOPEPTIDE-BINDING PROTEIN-RELATED"/>
    <property type="match status" value="1"/>
</dbReference>
<dbReference type="Gene3D" id="3.40.190.10">
    <property type="entry name" value="Periplasmic binding protein-like II"/>
    <property type="match status" value="1"/>
</dbReference>
<evidence type="ECO:0000256" key="2">
    <source>
        <dbReference type="ARBA" id="ARBA00005695"/>
    </source>
</evidence>
<dbReference type="PIRSF" id="PIRSF002741">
    <property type="entry name" value="MppA"/>
    <property type="match status" value="1"/>
</dbReference>
<dbReference type="PROSITE" id="PS51318">
    <property type="entry name" value="TAT"/>
    <property type="match status" value="1"/>
</dbReference>
<evidence type="ECO:0000259" key="5">
    <source>
        <dbReference type="Pfam" id="PF00496"/>
    </source>
</evidence>
<dbReference type="OrthoDB" id="9803988at2"/>
<dbReference type="Proteomes" id="UP000240653">
    <property type="component" value="Unassembled WGS sequence"/>
</dbReference>
<gene>
    <name evidence="6" type="ORF">C7I85_03890</name>
</gene>
<feature type="domain" description="Solute-binding protein family 5" evidence="5">
    <location>
        <begin position="133"/>
        <end position="477"/>
    </location>
</feature>
<dbReference type="Gene3D" id="3.10.105.10">
    <property type="entry name" value="Dipeptide-binding Protein, Domain 3"/>
    <property type="match status" value="1"/>
</dbReference>
<dbReference type="InterPro" id="IPR030678">
    <property type="entry name" value="Peptide/Ni-bd"/>
</dbReference>
<sequence length="556" mass="62019">MVISPYEARFASSREWQLCSAKCPAVLNFQEKRTNGNRPMTQPTLSRRGFLASGTALTALAMGGFLPPIARAQPEKVLRLRMDGDIKILDPGYMIGGIEIEAQKQCLPFLAQYKRDGDTIGWEPTYYVSKLEQRDPTHIDFELVEGLNWSGGHGPLKASDVKFSYERMKKSEWAGYFEVLDHVEVTGERTGTIVLTKPFAPFFLVTLCHGPGAILCERAVTEAGGRFTTQFPAVCGPYLFSNAPGQAATFLPNPDWSGPKPEFDRVQAKIITQVKATELAYEAGELDCTQIDSDAVARYRAGPPPGSELTKAGELNFMWLGMNSEHPKLHDIRVRRAIQHAVDVDSIIAAAYSNVATKSCGIICPGLIGHRTETKFYTYDPAKARELLAEAGVNGLKLSLRTLNTQQPMLVAQIVQANLGAVGITLEVIPLDAGPFWEMGMESAGDTWKDLELWTMRFGSVPDPYEASQWFVSSQVGNWNWERWTNPEYDSLVEQGIAESNPEKRNDIYLRLQEIMEETGAYVWLCHEPRYYVHRSDISVNVSPSGQQDYRLFTVI</sequence>
<name>A0A2P7SJS6_9HYPH</name>
<dbReference type="AlphaFoldDB" id="A0A2P7SJS6"/>
<dbReference type="GO" id="GO:0030288">
    <property type="term" value="C:outer membrane-bounded periplasmic space"/>
    <property type="evidence" value="ECO:0007669"/>
    <property type="project" value="UniProtKB-ARBA"/>
</dbReference>
<evidence type="ECO:0000256" key="4">
    <source>
        <dbReference type="ARBA" id="ARBA00022729"/>
    </source>
</evidence>
<comment type="subcellular location">
    <subcellularLocation>
        <location evidence="1">Periplasm</location>
    </subcellularLocation>
</comment>
<evidence type="ECO:0000313" key="6">
    <source>
        <dbReference type="EMBL" id="PSJ62749.1"/>
    </source>
</evidence>
<dbReference type="GO" id="GO:0043190">
    <property type="term" value="C:ATP-binding cassette (ABC) transporter complex"/>
    <property type="evidence" value="ECO:0007669"/>
    <property type="project" value="InterPro"/>
</dbReference>
<protein>
    <submittedName>
        <fullName evidence="6">Peptide ABC transporter substrate-binding protein</fullName>
    </submittedName>
</protein>